<dbReference type="AlphaFoldDB" id="A0AA39KXX9"/>
<sequence length="526" mass="61243">MFKHFGSYPTIYVDFSVVEGNNYEEVLAGLREAIHCAFQEHAYLKKNSFWDNRGSMKKKFMDYFDEKKYESLSLAQIKCGLVFLSEVLHAYYGKQVFVFIDEFDIPVNSMVYEDDMNPEDRKETLKVLRQIIGDLLKGNKFVERSLSNACQQLGGILSGSANNVKLCAFLQKHALVEFYGFNELEVKDLLEKAGLGDNLEKVRDMYDGYETTLENGLNIHLYSPWAVINHLTTKQFSKYWSSGIPEGIEEAMGNPKIATKIRKMMSGESVRIVYHGKFKINHIDALNKMICRNEIDKFHVDLCLQFLYELGFFYPKFVDNDHLMLRLPNQSARIAIIENFYYVKFLKKYFNHDPKFIKKFTNSVKNLAKSCQKRRVDIEGYARIKNKVRILAINIDTLFFNGIRHPRNEQEFQSALYIYLNQQSDYVACQCITRDDNVCDIVIVIENVMFIIECKNFYKSAPKAHEQIIVKKYYTLAETASLKYIFGDFIPTIKDIIRLGIHIDRDCKTSIAYSFADTKMEIINSR</sequence>
<dbReference type="Proteomes" id="UP001168990">
    <property type="component" value="Unassembled WGS sequence"/>
</dbReference>
<accession>A0AA39KXX9</accession>
<proteinExistence type="predicted"/>
<name>A0AA39KXX9_9HYME</name>
<protein>
    <recommendedName>
        <fullName evidence="1">AAA-ATPase-like domain-containing protein</fullName>
    </recommendedName>
</protein>
<reference evidence="2" key="1">
    <citation type="journal article" date="2023" name="bioRxiv">
        <title>Scaffold-level genome assemblies of two parasitoid biocontrol wasps reveal the parthenogenesis mechanism and an associated novel virus.</title>
        <authorList>
            <person name="Inwood S."/>
            <person name="Skelly J."/>
            <person name="Guhlin J."/>
            <person name="Harrop T."/>
            <person name="Goldson S."/>
            <person name="Dearden P."/>
        </authorList>
    </citation>
    <scope>NUCLEOTIDE SEQUENCE</scope>
    <source>
        <strain evidence="2">Irish</strain>
        <tissue evidence="2">Whole body</tissue>
    </source>
</reference>
<gene>
    <name evidence="2" type="ORF">PV328_001762</name>
</gene>
<organism evidence="2 3">
    <name type="scientific">Microctonus aethiopoides</name>
    <dbReference type="NCBI Taxonomy" id="144406"/>
    <lineage>
        <taxon>Eukaryota</taxon>
        <taxon>Metazoa</taxon>
        <taxon>Ecdysozoa</taxon>
        <taxon>Arthropoda</taxon>
        <taxon>Hexapoda</taxon>
        <taxon>Insecta</taxon>
        <taxon>Pterygota</taxon>
        <taxon>Neoptera</taxon>
        <taxon>Endopterygota</taxon>
        <taxon>Hymenoptera</taxon>
        <taxon>Apocrita</taxon>
        <taxon>Ichneumonoidea</taxon>
        <taxon>Braconidae</taxon>
        <taxon>Euphorinae</taxon>
        <taxon>Microctonus</taxon>
    </lineage>
</organism>
<reference evidence="2" key="2">
    <citation type="submission" date="2023-03" db="EMBL/GenBank/DDBJ databases">
        <authorList>
            <person name="Inwood S.N."/>
            <person name="Skelly J.G."/>
            <person name="Guhlin J."/>
            <person name="Harrop T.W.R."/>
            <person name="Goldson S.G."/>
            <person name="Dearden P.K."/>
        </authorList>
    </citation>
    <scope>NUCLEOTIDE SEQUENCE</scope>
    <source>
        <strain evidence="2">Irish</strain>
        <tissue evidence="2">Whole body</tissue>
    </source>
</reference>
<dbReference type="EMBL" id="JAQQBS010000001">
    <property type="protein sequence ID" value="KAK0177747.1"/>
    <property type="molecule type" value="Genomic_DNA"/>
</dbReference>
<evidence type="ECO:0000313" key="3">
    <source>
        <dbReference type="Proteomes" id="UP001168990"/>
    </source>
</evidence>
<evidence type="ECO:0000313" key="2">
    <source>
        <dbReference type="EMBL" id="KAK0177747.1"/>
    </source>
</evidence>
<keyword evidence="3" id="KW-1185">Reference proteome</keyword>
<dbReference type="Pfam" id="PF09820">
    <property type="entry name" value="AAA-ATPase_like"/>
    <property type="match status" value="1"/>
</dbReference>
<comment type="caution">
    <text evidence="2">The sequence shown here is derived from an EMBL/GenBank/DDBJ whole genome shotgun (WGS) entry which is preliminary data.</text>
</comment>
<evidence type="ECO:0000259" key="1">
    <source>
        <dbReference type="Pfam" id="PF09820"/>
    </source>
</evidence>
<dbReference type="PANTHER" id="PTHR34825:SF1">
    <property type="entry name" value="AAA-ATPASE-LIKE DOMAIN-CONTAINING PROTEIN"/>
    <property type="match status" value="1"/>
</dbReference>
<dbReference type="PANTHER" id="PTHR34825">
    <property type="entry name" value="CONSERVED PROTEIN, WITH A WEAK D-GALACTARATE DEHYDRATASE/ALTRONATE HYDROLASE DOMAIN"/>
    <property type="match status" value="1"/>
</dbReference>
<feature type="domain" description="AAA-ATPase-like" evidence="1">
    <location>
        <begin position="3"/>
        <end position="144"/>
    </location>
</feature>
<dbReference type="InterPro" id="IPR018631">
    <property type="entry name" value="AAA-ATPase-like_dom"/>
</dbReference>